<evidence type="ECO:0000256" key="7">
    <source>
        <dbReference type="ARBA" id="ARBA00023163"/>
    </source>
</evidence>
<keyword evidence="11" id="KW-1185">Reference proteome</keyword>
<reference evidence="11" key="1">
    <citation type="journal article" date="2017" name="bioRxiv">
        <title>Comparative analysis of the genomes of Stylophora pistillata and Acropora digitifera provides evidence for extensive differences between species of corals.</title>
        <authorList>
            <person name="Voolstra C.R."/>
            <person name="Li Y."/>
            <person name="Liew Y.J."/>
            <person name="Baumgarten S."/>
            <person name="Zoccola D."/>
            <person name="Flot J.-F."/>
            <person name="Tambutte S."/>
            <person name="Allemand D."/>
            <person name="Aranda M."/>
        </authorList>
    </citation>
    <scope>NUCLEOTIDE SEQUENCE [LARGE SCALE GENOMIC DNA]</scope>
</reference>
<dbReference type="AlphaFoldDB" id="A0A2B4RSW7"/>
<organism evidence="10 11">
    <name type="scientific">Stylophora pistillata</name>
    <name type="common">Smooth cauliflower coral</name>
    <dbReference type="NCBI Taxonomy" id="50429"/>
    <lineage>
        <taxon>Eukaryota</taxon>
        <taxon>Metazoa</taxon>
        <taxon>Cnidaria</taxon>
        <taxon>Anthozoa</taxon>
        <taxon>Hexacorallia</taxon>
        <taxon>Scleractinia</taxon>
        <taxon>Astrocoeniina</taxon>
        <taxon>Pocilloporidae</taxon>
        <taxon>Stylophora</taxon>
    </lineage>
</organism>
<evidence type="ECO:0000256" key="3">
    <source>
        <dbReference type="ARBA" id="ARBA00022703"/>
    </source>
</evidence>
<protein>
    <submittedName>
        <fullName evidence="10">Cysteine/serine-rich nuclear protein 2</fullName>
    </submittedName>
</protein>
<keyword evidence="7" id="KW-0804">Transcription</keyword>
<evidence type="ECO:0000256" key="2">
    <source>
        <dbReference type="ARBA" id="ARBA00008548"/>
    </source>
</evidence>
<evidence type="ECO:0000313" key="11">
    <source>
        <dbReference type="Proteomes" id="UP000225706"/>
    </source>
</evidence>
<gene>
    <name evidence="10" type="primary">Csrnp2</name>
    <name evidence="10" type="ORF">AWC38_SpisGene25770</name>
</gene>
<feature type="domain" description="Cysteine/serine-rich nuclear protein N-terminal" evidence="9">
    <location>
        <begin position="22"/>
        <end position="65"/>
    </location>
</feature>
<name>A0A2B4RSW7_STYPI</name>
<keyword evidence="8" id="KW-0539">Nucleus</keyword>
<dbReference type="PANTHER" id="PTHR13580">
    <property type="entry name" value="TGF-BETA INDUCED APOPTOSIS PROTEIN"/>
    <property type="match status" value="1"/>
</dbReference>
<dbReference type="OrthoDB" id="5946974at2759"/>
<proteinExistence type="inferred from homology"/>
<dbReference type="InterPro" id="IPR023260">
    <property type="entry name" value="Cys/Ser-rich_nuc_prot"/>
</dbReference>
<feature type="domain" description="Cysteine/serine-rich nuclear protein N-terminal" evidence="9">
    <location>
        <begin position="67"/>
        <end position="184"/>
    </location>
</feature>
<evidence type="ECO:0000259" key="9">
    <source>
        <dbReference type="Pfam" id="PF16019"/>
    </source>
</evidence>
<sequence length="198" mass="22104">MGKRKHSTDSGEESDDSCKRLKKEVRFGEVTIYHFPRKQGFVSVPSSGGTTLGMARKHVLIEKIQVDFEVDGVTTGDRRPFAPVAQKTRKNILKTAGVRRILKKEEQDCAQLRLSRIICGCSCGDICYPQTCECILSGIACQVDYGRFPCSCQANGCQNNHGRKQYNPSVVEKHYFETFSRLNGQTTSKTVLQYVGIA</sequence>
<evidence type="ECO:0000256" key="8">
    <source>
        <dbReference type="ARBA" id="ARBA00023242"/>
    </source>
</evidence>
<keyword evidence="5" id="KW-0238">DNA-binding</keyword>
<evidence type="ECO:0000256" key="6">
    <source>
        <dbReference type="ARBA" id="ARBA00023159"/>
    </source>
</evidence>
<dbReference type="GO" id="GO:0043565">
    <property type="term" value="F:sequence-specific DNA binding"/>
    <property type="evidence" value="ECO:0007669"/>
    <property type="project" value="TreeGrafter"/>
</dbReference>
<dbReference type="Pfam" id="PF16019">
    <property type="entry name" value="CSRNP_N"/>
    <property type="match status" value="2"/>
</dbReference>
<dbReference type="PRINTS" id="PR02031">
    <property type="entry name" value="CYSSERRICHNP"/>
</dbReference>
<keyword evidence="4" id="KW-0805">Transcription regulation</keyword>
<comment type="caution">
    <text evidence="10">The sequence shown here is derived from an EMBL/GenBank/DDBJ whole genome shotgun (WGS) entry which is preliminary data.</text>
</comment>
<dbReference type="GO" id="GO:0005634">
    <property type="term" value="C:nucleus"/>
    <property type="evidence" value="ECO:0007669"/>
    <property type="project" value="UniProtKB-SubCell"/>
</dbReference>
<evidence type="ECO:0000256" key="4">
    <source>
        <dbReference type="ARBA" id="ARBA00023015"/>
    </source>
</evidence>
<comment type="subcellular location">
    <subcellularLocation>
        <location evidence="1">Nucleus</location>
    </subcellularLocation>
</comment>
<dbReference type="EMBL" id="LSMT01000366">
    <property type="protein sequence ID" value="PFX19322.1"/>
    <property type="molecule type" value="Genomic_DNA"/>
</dbReference>
<dbReference type="InterPro" id="IPR031972">
    <property type="entry name" value="CSRNP_N"/>
</dbReference>
<dbReference type="PANTHER" id="PTHR13580:SF9">
    <property type="entry name" value="AXIN1 UP-REGULATED 1, ISOFORM A"/>
    <property type="match status" value="1"/>
</dbReference>
<keyword evidence="6" id="KW-0010">Activator</keyword>
<comment type="similarity">
    <text evidence="2">Belongs to the AXUD1 family.</text>
</comment>
<evidence type="ECO:0000256" key="1">
    <source>
        <dbReference type="ARBA" id="ARBA00004123"/>
    </source>
</evidence>
<accession>A0A2B4RSW7</accession>
<evidence type="ECO:0000313" key="10">
    <source>
        <dbReference type="EMBL" id="PFX19322.1"/>
    </source>
</evidence>
<dbReference type="Proteomes" id="UP000225706">
    <property type="component" value="Unassembled WGS sequence"/>
</dbReference>
<dbReference type="GO" id="GO:0006915">
    <property type="term" value="P:apoptotic process"/>
    <property type="evidence" value="ECO:0007669"/>
    <property type="project" value="UniProtKB-KW"/>
</dbReference>
<keyword evidence="3" id="KW-0053">Apoptosis</keyword>
<evidence type="ECO:0000256" key="5">
    <source>
        <dbReference type="ARBA" id="ARBA00023125"/>
    </source>
</evidence>
<dbReference type="GO" id="GO:0000981">
    <property type="term" value="F:DNA-binding transcription factor activity, RNA polymerase II-specific"/>
    <property type="evidence" value="ECO:0007669"/>
    <property type="project" value="TreeGrafter"/>
</dbReference>